<protein>
    <submittedName>
        <fullName evidence="2">Glyoxylase-like metal-dependent hydrolase (Beta-lactamase superfamily II)</fullName>
    </submittedName>
</protein>
<name>A0ABU0S6H5_9HYPH</name>
<dbReference type="Pfam" id="PF00753">
    <property type="entry name" value="Lactamase_B"/>
    <property type="match status" value="1"/>
</dbReference>
<reference evidence="2 3" key="1">
    <citation type="submission" date="2023-07" db="EMBL/GenBank/DDBJ databases">
        <title>Comparative genomics of wheat-associated soil bacteria to identify genetic determinants of phenazine resistance.</title>
        <authorList>
            <person name="Mouncey N."/>
        </authorList>
    </citation>
    <scope>NUCLEOTIDE SEQUENCE [LARGE SCALE GENOMIC DNA]</scope>
    <source>
        <strain evidence="2 3">W4I11</strain>
    </source>
</reference>
<evidence type="ECO:0000313" key="2">
    <source>
        <dbReference type="EMBL" id="MDQ0996363.1"/>
    </source>
</evidence>
<comment type="caution">
    <text evidence="2">The sequence shown here is derived from an EMBL/GenBank/DDBJ whole genome shotgun (WGS) entry which is preliminary data.</text>
</comment>
<dbReference type="InterPro" id="IPR001279">
    <property type="entry name" value="Metallo-B-lactamas"/>
</dbReference>
<dbReference type="InterPro" id="IPR036866">
    <property type="entry name" value="RibonucZ/Hydroxyglut_hydro"/>
</dbReference>
<feature type="domain" description="Metallo-beta-lactamase" evidence="1">
    <location>
        <begin position="9"/>
        <end position="96"/>
    </location>
</feature>
<evidence type="ECO:0000259" key="1">
    <source>
        <dbReference type="Pfam" id="PF00753"/>
    </source>
</evidence>
<dbReference type="SUPFAM" id="SSF56281">
    <property type="entry name" value="Metallo-hydrolase/oxidoreductase"/>
    <property type="match status" value="1"/>
</dbReference>
<accession>A0ABU0S6H5</accession>
<dbReference type="RefSeq" id="WP_307278798.1">
    <property type="nucleotide sequence ID" value="NZ_JAUSZT010000002.1"/>
</dbReference>
<sequence>MTPPDQTYDQQRVMLDLGGRQVEFRTWGRAHTPGDQIVFVPGERIVFTGDLAEERMFPIVPLFPPMITANDMDIARWELGLRDILLLEPSLVVPGHGSLGGPEIISQVSGYFQDVRQLVRTANGPDQRLSEEIRAKYPTWENSELIEPAVRYFSQET</sequence>
<gene>
    <name evidence="2" type="ORF">QFZ34_001540</name>
</gene>
<proteinExistence type="predicted"/>
<keyword evidence="3" id="KW-1185">Reference proteome</keyword>
<dbReference type="Gene3D" id="3.60.15.10">
    <property type="entry name" value="Ribonuclease Z/Hydroxyacylglutathione hydrolase-like"/>
    <property type="match status" value="1"/>
</dbReference>
<dbReference type="EMBL" id="JAUSZT010000002">
    <property type="protein sequence ID" value="MDQ0996363.1"/>
    <property type="molecule type" value="Genomic_DNA"/>
</dbReference>
<dbReference type="Proteomes" id="UP001237780">
    <property type="component" value="Unassembled WGS sequence"/>
</dbReference>
<organism evidence="2 3">
    <name type="scientific">Phyllobacterium ifriqiyense</name>
    <dbReference type="NCBI Taxonomy" id="314238"/>
    <lineage>
        <taxon>Bacteria</taxon>
        <taxon>Pseudomonadati</taxon>
        <taxon>Pseudomonadota</taxon>
        <taxon>Alphaproteobacteria</taxon>
        <taxon>Hyphomicrobiales</taxon>
        <taxon>Phyllobacteriaceae</taxon>
        <taxon>Phyllobacterium</taxon>
    </lineage>
</organism>
<evidence type="ECO:0000313" key="3">
    <source>
        <dbReference type="Proteomes" id="UP001237780"/>
    </source>
</evidence>